<dbReference type="STRING" id="237682.SAMN05421676_11535"/>
<keyword evidence="3" id="KW-1185">Reference proteome</keyword>
<dbReference type="InterPro" id="IPR058887">
    <property type="entry name" value="YuzI-like"/>
</dbReference>
<dbReference type="EMBL" id="FOHJ01000015">
    <property type="protein sequence ID" value="SEU03236.1"/>
    <property type="molecule type" value="Genomic_DNA"/>
</dbReference>
<gene>
    <name evidence="2" type="ORF">SAMN05421676_11535</name>
</gene>
<accession>A0A1I0J0J8</accession>
<name>A0A1I0J0J8_9BACI</name>
<reference evidence="3" key="1">
    <citation type="submission" date="2016-10" db="EMBL/GenBank/DDBJ databases">
        <authorList>
            <person name="Varghese N."/>
            <person name="Submissions S."/>
        </authorList>
    </citation>
    <scope>NUCLEOTIDE SEQUENCE [LARGE SCALE GENOMIC DNA]</scope>
    <source>
        <strain evidence="3">CGMCC 1.3566</strain>
    </source>
</reference>
<dbReference type="OrthoDB" id="2972455at2"/>
<dbReference type="Pfam" id="PF26135">
    <property type="entry name" value="YuzI"/>
    <property type="match status" value="1"/>
</dbReference>
<proteinExistence type="predicted"/>
<keyword evidence="1" id="KW-0472">Membrane</keyword>
<keyword evidence="1" id="KW-1133">Transmembrane helix</keyword>
<sequence>MLWIFWFFIGFGLTIAGGVSLIIYLNIIPVGLSFIDYLLFIVDKPETYLLPVGILIISFTCFFYPSD</sequence>
<feature type="transmembrane region" description="Helical" evidence="1">
    <location>
        <begin position="6"/>
        <end position="35"/>
    </location>
</feature>
<evidence type="ECO:0000313" key="3">
    <source>
        <dbReference type="Proteomes" id="UP000199095"/>
    </source>
</evidence>
<protein>
    <submittedName>
        <fullName evidence="2">Uncharacterized protein</fullName>
    </submittedName>
</protein>
<keyword evidence="1" id="KW-0812">Transmembrane</keyword>
<organism evidence="2 3">
    <name type="scientific">Salinibacillus kushneri</name>
    <dbReference type="NCBI Taxonomy" id="237682"/>
    <lineage>
        <taxon>Bacteria</taxon>
        <taxon>Bacillati</taxon>
        <taxon>Bacillota</taxon>
        <taxon>Bacilli</taxon>
        <taxon>Bacillales</taxon>
        <taxon>Bacillaceae</taxon>
        <taxon>Salinibacillus</taxon>
    </lineage>
</organism>
<evidence type="ECO:0000313" key="2">
    <source>
        <dbReference type="EMBL" id="SEU03236.1"/>
    </source>
</evidence>
<dbReference type="AlphaFoldDB" id="A0A1I0J0J8"/>
<feature type="transmembrane region" description="Helical" evidence="1">
    <location>
        <begin position="47"/>
        <end position="65"/>
    </location>
</feature>
<evidence type="ECO:0000256" key="1">
    <source>
        <dbReference type="SAM" id="Phobius"/>
    </source>
</evidence>
<dbReference type="Proteomes" id="UP000199095">
    <property type="component" value="Unassembled WGS sequence"/>
</dbReference>